<feature type="transmembrane region" description="Helical" evidence="1">
    <location>
        <begin position="128"/>
        <end position="151"/>
    </location>
</feature>
<protein>
    <submittedName>
        <fullName evidence="2">Uncharacterized protein</fullName>
    </submittedName>
</protein>
<keyword evidence="1" id="KW-0812">Transmembrane</keyword>
<evidence type="ECO:0000313" key="2">
    <source>
        <dbReference type="EMBL" id="KIP04042.1"/>
    </source>
</evidence>
<sequence length="337" mass="36792">MADSPVFEHAYYIGSYISGILYGVDLVLYFLAVRQLMRRRVARKSYLFYLLFSTALTLLVTVDISVNAVWGEIMWINARGQPGGVPAFVDTQLSSWYQALGSSSAVGLTLLSDALLIHRLFVIYKGSVYIIVFPVLVYIAAAALAILELVTSFTPGGFFFGTSSVNFGVPYYSMTIGLNVLVTSLICFQLLSLSHQVREVLGEQNARLYTGAIAILVESAAPYTLIGIVFLIPYARSSPVGAAVGQIWAKFTCLAPQAIIFRIVSDQAWCRDTMTQFRTADAARRACRRQESSAVELTTHVRHDLDADSCAGLSSYDVKRGTKFSTSTSGCSASDIV</sequence>
<reference evidence="2 3" key="1">
    <citation type="journal article" date="2014" name="PLoS Genet.">
        <title>Analysis of the Phlebiopsis gigantea genome, transcriptome and secretome provides insight into its pioneer colonization strategies of wood.</title>
        <authorList>
            <person name="Hori C."/>
            <person name="Ishida T."/>
            <person name="Igarashi K."/>
            <person name="Samejima M."/>
            <person name="Suzuki H."/>
            <person name="Master E."/>
            <person name="Ferreira P."/>
            <person name="Ruiz-Duenas F.J."/>
            <person name="Held B."/>
            <person name="Canessa P."/>
            <person name="Larrondo L.F."/>
            <person name="Schmoll M."/>
            <person name="Druzhinina I.S."/>
            <person name="Kubicek C.P."/>
            <person name="Gaskell J.A."/>
            <person name="Kersten P."/>
            <person name="St John F."/>
            <person name="Glasner J."/>
            <person name="Sabat G."/>
            <person name="Splinter BonDurant S."/>
            <person name="Syed K."/>
            <person name="Yadav J."/>
            <person name="Mgbeahuruike A.C."/>
            <person name="Kovalchuk A."/>
            <person name="Asiegbu F.O."/>
            <person name="Lackner G."/>
            <person name="Hoffmeister D."/>
            <person name="Rencoret J."/>
            <person name="Gutierrez A."/>
            <person name="Sun H."/>
            <person name="Lindquist E."/>
            <person name="Barry K."/>
            <person name="Riley R."/>
            <person name="Grigoriev I.V."/>
            <person name="Henrissat B."/>
            <person name="Kues U."/>
            <person name="Berka R.M."/>
            <person name="Martinez A.T."/>
            <person name="Covert S.F."/>
            <person name="Blanchette R.A."/>
            <person name="Cullen D."/>
        </authorList>
    </citation>
    <scope>NUCLEOTIDE SEQUENCE [LARGE SCALE GENOMIC DNA]</scope>
    <source>
        <strain evidence="2 3">11061_1 CR5-6</strain>
    </source>
</reference>
<name>A0A0C3S2V6_PHLG1</name>
<keyword evidence="1" id="KW-1133">Transmembrane helix</keyword>
<feature type="transmembrane region" description="Helical" evidence="1">
    <location>
        <begin position="212"/>
        <end position="235"/>
    </location>
</feature>
<accession>A0A0C3S2V6</accession>
<feature type="transmembrane region" description="Helical" evidence="1">
    <location>
        <begin position="46"/>
        <end position="70"/>
    </location>
</feature>
<evidence type="ECO:0000313" key="3">
    <source>
        <dbReference type="Proteomes" id="UP000053257"/>
    </source>
</evidence>
<dbReference type="HOGENOM" id="CLU_044614_0_0_1"/>
<dbReference type="OrthoDB" id="2796825at2759"/>
<keyword evidence="1" id="KW-0472">Membrane</keyword>
<organism evidence="2 3">
    <name type="scientific">Phlebiopsis gigantea (strain 11061_1 CR5-6)</name>
    <name type="common">White-rot fungus</name>
    <name type="synonym">Peniophora gigantea</name>
    <dbReference type="NCBI Taxonomy" id="745531"/>
    <lineage>
        <taxon>Eukaryota</taxon>
        <taxon>Fungi</taxon>
        <taxon>Dikarya</taxon>
        <taxon>Basidiomycota</taxon>
        <taxon>Agaricomycotina</taxon>
        <taxon>Agaricomycetes</taxon>
        <taxon>Polyporales</taxon>
        <taxon>Phanerochaetaceae</taxon>
        <taxon>Phlebiopsis</taxon>
    </lineage>
</organism>
<evidence type="ECO:0000256" key="1">
    <source>
        <dbReference type="SAM" id="Phobius"/>
    </source>
</evidence>
<feature type="transmembrane region" description="Helical" evidence="1">
    <location>
        <begin position="96"/>
        <end position="116"/>
    </location>
</feature>
<dbReference type="AlphaFoldDB" id="A0A0C3S2V6"/>
<proteinExistence type="predicted"/>
<dbReference type="EMBL" id="KN840589">
    <property type="protein sequence ID" value="KIP04042.1"/>
    <property type="molecule type" value="Genomic_DNA"/>
</dbReference>
<gene>
    <name evidence="2" type="ORF">PHLGIDRAFT_76637</name>
</gene>
<feature type="transmembrane region" description="Helical" evidence="1">
    <location>
        <begin position="12"/>
        <end position="34"/>
    </location>
</feature>
<dbReference type="Proteomes" id="UP000053257">
    <property type="component" value="Unassembled WGS sequence"/>
</dbReference>
<feature type="transmembrane region" description="Helical" evidence="1">
    <location>
        <begin position="171"/>
        <end position="191"/>
    </location>
</feature>
<keyword evidence="3" id="KW-1185">Reference proteome</keyword>
<feature type="transmembrane region" description="Helical" evidence="1">
    <location>
        <begin position="247"/>
        <end position="264"/>
    </location>
</feature>